<evidence type="ECO:0000256" key="1">
    <source>
        <dbReference type="PROSITE-ProRule" id="PRU00042"/>
    </source>
</evidence>
<keyword evidence="1" id="KW-0862">Zinc</keyword>
<protein>
    <recommendedName>
        <fullName evidence="2">C2H2-type domain-containing protein</fullName>
    </recommendedName>
</protein>
<evidence type="ECO:0000313" key="4">
    <source>
        <dbReference type="Proteomes" id="UP001201163"/>
    </source>
</evidence>
<proteinExistence type="predicted"/>
<dbReference type="SMART" id="SM00355">
    <property type="entry name" value="ZnF_C2H2"/>
    <property type="match status" value="2"/>
</dbReference>
<evidence type="ECO:0000259" key="2">
    <source>
        <dbReference type="PROSITE" id="PS50157"/>
    </source>
</evidence>
<accession>A0AAD4LSC8</accession>
<comment type="caution">
    <text evidence="3">The sequence shown here is derived from an EMBL/GenBank/DDBJ whole genome shotgun (WGS) entry which is preliminary data.</text>
</comment>
<dbReference type="Proteomes" id="UP001201163">
    <property type="component" value="Unassembled WGS sequence"/>
</dbReference>
<dbReference type="EMBL" id="JAKELL010000001">
    <property type="protein sequence ID" value="KAH9001559.1"/>
    <property type="molecule type" value="Genomic_DNA"/>
</dbReference>
<reference evidence="3" key="1">
    <citation type="submission" date="2022-01" db="EMBL/GenBank/DDBJ databases">
        <title>Comparative genomics reveals a dynamic genome evolution in the ectomycorrhizal milk-cap (Lactarius) mushrooms.</title>
        <authorList>
            <consortium name="DOE Joint Genome Institute"/>
            <person name="Lebreton A."/>
            <person name="Tang N."/>
            <person name="Kuo A."/>
            <person name="LaButti K."/>
            <person name="Drula E."/>
            <person name="Barry K."/>
            <person name="Clum A."/>
            <person name="Lipzen A."/>
            <person name="Mousain D."/>
            <person name="Ng V."/>
            <person name="Wang R."/>
            <person name="Wang X."/>
            <person name="Dai Y."/>
            <person name="Henrissat B."/>
            <person name="Grigoriev I.V."/>
            <person name="Guerin-Laguette A."/>
            <person name="Yu F."/>
            <person name="Martin F.M."/>
        </authorList>
    </citation>
    <scope>NUCLEOTIDE SEQUENCE</scope>
    <source>
        <strain evidence="3">QP</strain>
    </source>
</reference>
<dbReference type="AlphaFoldDB" id="A0AAD4LSC8"/>
<keyword evidence="1" id="KW-0479">Metal-binding</keyword>
<dbReference type="GO" id="GO:0008270">
    <property type="term" value="F:zinc ion binding"/>
    <property type="evidence" value="ECO:0007669"/>
    <property type="project" value="UniProtKB-KW"/>
</dbReference>
<dbReference type="PROSITE" id="PS50157">
    <property type="entry name" value="ZINC_FINGER_C2H2_2"/>
    <property type="match status" value="1"/>
</dbReference>
<dbReference type="Gene3D" id="3.30.160.60">
    <property type="entry name" value="Classic Zinc Finger"/>
    <property type="match status" value="1"/>
</dbReference>
<keyword evidence="4" id="KW-1185">Reference proteome</keyword>
<organism evidence="3 4">
    <name type="scientific">Lactarius akahatsu</name>
    <dbReference type="NCBI Taxonomy" id="416441"/>
    <lineage>
        <taxon>Eukaryota</taxon>
        <taxon>Fungi</taxon>
        <taxon>Dikarya</taxon>
        <taxon>Basidiomycota</taxon>
        <taxon>Agaricomycotina</taxon>
        <taxon>Agaricomycetes</taxon>
        <taxon>Russulales</taxon>
        <taxon>Russulaceae</taxon>
        <taxon>Lactarius</taxon>
    </lineage>
</organism>
<gene>
    <name evidence="3" type="ORF">EDB92DRAFT_1827382</name>
</gene>
<sequence length="317" mass="35357">MLQPAIWTCPPMPVARAQLCPSDPRDVLPVSCLPLPPRVSLCYLLRWEGTSRPAFEFTNIDAQYASTIGFVCSRLLQTPNSEANAAKDFATSVTYSQPDLVRSACHLLLLELGPPDSLLHAPQLGENQVLAIYPQVTLTSSQFIFVQSTYHQLLLYDPFDEFTVRPGAKQALRDFVISQIYQLLRERHGVLPDELGGHVAADIVSHIQPLTPDTSEAIDAQEASVPADSDTSGKLFCPVEGCQAYFGRQQELNRHTIDVHTPPRRCPFCTYGWSRPDKIKDHLMAKHQNEPQVLNEIRAKRGQNLVAYLLATFPEVV</sequence>
<evidence type="ECO:0000313" key="3">
    <source>
        <dbReference type="EMBL" id="KAH9001559.1"/>
    </source>
</evidence>
<dbReference type="InterPro" id="IPR013087">
    <property type="entry name" value="Znf_C2H2_type"/>
</dbReference>
<name>A0AAD4LSC8_9AGAM</name>
<feature type="domain" description="C2H2-type" evidence="2">
    <location>
        <begin position="235"/>
        <end position="265"/>
    </location>
</feature>
<keyword evidence="1" id="KW-0863">Zinc-finger</keyword>
<dbReference type="PROSITE" id="PS00028">
    <property type="entry name" value="ZINC_FINGER_C2H2_1"/>
    <property type="match status" value="2"/>
</dbReference>